<dbReference type="Proteomes" id="UP001211065">
    <property type="component" value="Unassembled WGS sequence"/>
</dbReference>
<dbReference type="InterPro" id="IPR019787">
    <property type="entry name" value="Znf_PHD-finger"/>
</dbReference>
<evidence type="ECO:0000256" key="8">
    <source>
        <dbReference type="ARBA" id="ARBA00022833"/>
    </source>
</evidence>
<feature type="region of interest" description="Disordered" evidence="13">
    <location>
        <begin position="869"/>
        <end position="907"/>
    </location>
</feature>
<dbReference type="PROSITE" id="PS01359">
    <property type="entry name" value="ZF_PHD_1"/>
    <property type="match status" value="1"/>
</dbReference>
<dbReference type="InterPro" id="IPR001965">
    <property type="entry name" value="Znf_PHD"/>
</dbReference>
<evidence type="ECO:0000256" key="11">
    <source>
        <dbReference type="ARBA" id="ARBA00023288"/>
    </source>
</evidence>
<feature type="compositionally biased region" description="Low complexity" evidence="13">
    <location>
        <begin position="322"/>
        <end position="351"/>
    </location>
</feature>
<dbReference type="GO" id="GO:0003677">
    <property type="term" value="F:DNA binding"/>
    <property type="evidence" value="ECO:0007669"/>
    <property type="project" value="InterPro"/>
</dbReference>
<evidence type="ECO:0000256" key="3">
    <source>
        <dbReference type="ARBA" id="ARBA00022475"/>
    </source>
</evidence>
<sequence length="1219" mass="133276">LSTVSNYERQLLNGCKSGLNNAVDYDCEFVSRTKDETLALKTYLEVNSKDVVSVIVFILKTAEDLAPYYPHVLFTCIDTYVPNDAPINMQGVLFAEEELGYMAGAVAGTVSKSKVVGIIAGQPFGALQRFAYGFLKGAKYVCPQCQVLGRWVNDPTWGSEDIGKAQAEEYINQNCDVIFGAAGGMGSHAIKYAASKKVMVIGVDQDEYVSTFNNGTEPGSEYILTSVLKKVPMAVSLVVKSVVENSFKSGNRFFDPIQNMSSNYPHSNPNNKSVGNINQQQQNAPNFYSQQNISQSQPQLQHRVNLTSANPQNFNPNQNMFNGMAFNPNHSNPPIQQPQQNKPLPNPYNNQANNHYMTQSNNNYNSNQSNQRHLSLSNLLNSNNVNSFSTSNSINNQLNVNKFMGQQAPLPVHGIVNQTLVLNKAQQKTRRPKRRRKKMNSDSESEDVTSESELEAIAAEVGTDYSTRKTSTPGTPAVSNPSTPGGTHSEAKVGVSRSGRRVKKPEAYVATMETNLALKKKDDDGEGEGTPRTRQKGRGRPKRSSGGQLKNKGRGIYHSPGGRVYDYELGIPILAPRVLPGASQFADHTTFCSVCTFGDSGLSNRIVLCDGCDAPFHQKCHNPKVSDETAENITLHWYCHRCEGTEKDLNKRKPIIDASHGQIDPNSLPSLNNLNSANVQEPNSKLMLNSNLEDKEISKQLSKPSTTEAAKSENIPTTDDSEELERCLVCTSAIFPNWKKVVQENGINIEEKDFAVPEELRKKGPFQPDEIAKLIIAKLCAKCEAIQGNTVDAAILPVILLQASIRNKELSDFLKEKSNMVNKKFIDQELFAFSAKPRHEINQVHVILPPKPKIGLGLGSLGPKCNLATGTSASNSDKGATLYHPGSPGNDLKRKRGRPNRFDGTLNYSPLVQSVSLNSETDSPINISEPVTQSAPLEENVVATKIEPPNTTVNQQNGVSSLPSPTPQFQYTPQSVVTPLQSPRHTPLQLQNMTPQLQQVAPNPASLVSGQITSSDNKPSYTEKEAIKLIPFTTQKDNTILPPSIDTAANFQNPLNSPLGTNIERGPNSAPSVLGLGDIQPPSLNFMTSPALLSPPTLNQQVSQPLQQNPEILASVYGNSPYINNAPTTSPTISNYEDMLEKAILEILVGEKSLSDSSGVKPVQILQWIENNVKGLGNNFKSNLSIAFKNGVEKKRFLRDNSGGYKVNTEFSKIVDSSN</sequence>
<dbReference type="PANTHER" id="PTHR34296">
    <property type="entry name" value="TRANSCRIPTIONAL ACTIVATOR PROTEIN MED"/>
    <property type="match status" value="1"/>
</dbReference>
<dbReference type="SUPFAM" id="SSF57903">
    <property type="entry name" value="FYVE/PHD zinc finger"/>
    <property type="match status" value="1"/>
</dbReference>
<evidence type="ECO:0000256" key="13">
    <source>
        <dbReference type="SAM" id="MobiDB-lite"/>
    </source>
</evidence>
<feature type="region of interest" description="Disordered" evidence="13">
    <location>
        <begin position="698"/>
        <end position="718"/>
    </location>
</feature>
<evidence type="ECO:0000256" key="12">
    <source>
        <dbReference type="PROSITE-ProRule" id="PRU00146"/>
    </source>
</evidence>
<feature type="domain" description="H15" evidence="15">
    <location>
        <begin position="1132"/>
        <end position="1209"/>
    </location>
</feature>
<dbReference type="GO" id="GO:0008270">
    <property type="term" value="F:zinc ion binding"/>
    <property type="evidence" value="ECO:0007669"/>
    <property type="project" value="UniProtKB-KW"/>
</dbReference>
<feature type="region of interest" description="Disordered" evidence="13">
    <location>
        <begin position="258"/>
        <end position="278"/>
    </location>
</feature>
<feature type="compositionally biased region" description="Polar residues" evidence="13">
    <location>
        <begin position="699"/>
        <end position="718"/>
    </location>
</feature>
<dbReference type="GO" id="GO:0006334">
    <property type="term" value="P:nucleosome assembly"/>
    <property type="evidence" value="ECO:0007669"/>
    <property type="project" value="InterPro"/>
</dbReference>
<dbReference type="EMBL" id="JADGJW010001089">
    <property type="protein sequence ID" value="KAJ3206944.1"/>
    <property type="molecule type" value="Genomic_DNA"/>
</dbReference>
<evidence type="ECO:0000259" key="14">
    <source>
        <dbReference type="PROSITE" id="PS50016"/>
    </source>
</evidence>
<evidence type="ECO:0000256" key="9">
    <source>
        <dbReference type="ARBA" id="ARBA00023136"/>
    </source>
</evidence>
<feature type="compositionally biased region" description="Basic residues" evidence="13">
    <location>
        <begin position="427"/>
        <end position="438"/>
    </location>
</feature>
<evidence type="ECO:0000256" key="6">
    <source>
        <dbReference type="ARBA" id="ARBA00022729"/>
    </source>
</evidence>
<dbReference type="InterPro" id="IPR013083">
    <property type="entry name" value="Znf_RING/FYVE/PHD"/>
</dbReference>
<feature type="region of interest" description="Disordered" evidence="13">
    <location>
        <begin position="423"/>
        <end position="557"/>
    </location>
</feature>
<dbReference type="Pfam" id="PF00628">
    <property type="entry name" value="PHD"/>
    <property type="match status" value="1"/>
</dbReference>
<dbReference type="CDD" id="cd06354">
    <property type="entry name" value="PBP1_PrnA-like"/>
    <property type="match status" value="1"/>
</dbReference>
<feature type="compositionally biased region" description="Acidic residues" evidence="13">
    <location>
        <begin position="443"/>
        <end position="454"/>
    </location>
</feature>
<keyword evidence="3" id="KW-1003">Cell membrane</keyword>
<keyword evidence="11" id="KW-0449">Lipoprotein</keyword>
<evidence type="ECO:0000256" key="2">
    <source>
        <dbReference type="ARBA" id="ARBA00020833"/>
    </source>
</evidence>
<feature type="compositionally biased region" description="Polar residues" evidence="13">
    <location>
        <begin position="869"/>
        <end position="878"/>
    </location>
</feature>
<dbReference type="GO" id="GO:0005886">
    <property type="term" value="C:plasma membrane"/>
    <property type="evidence" value="ECO:0007669"/>
    <property type="project" value="UniProtKB-SubCell"/>
</dbReference>
<dbReference type="InterPro" id="IPR019786">
    <property type="entry name" value="Zinc_finger_PHD-type_CS"/>
</dbReference>
<evidence type="ECO:0000313" key="16">
    <source>
        <dbReference type="EMBL" id="KAJ3206944.1"/>
    </source>
</evidence>
<dbReference type="InterPro" id="IPR005818">
    <property type="entry name" value="Histone_H1/H5_H15"/>
</dbReference>
<dbReference type="InterPro" id="IPR003760">
    <property type="entry name" value="PnrA-like"/>
</dbReference>
<dbReference type="InterPro" id="IPR050957">
    <property type="entry name" value="BMP_lipoprotein"/>
</dbReference>
<dbReference type="InterPro" id="IPR011011">
    <property type="entry name" value="Znf_FYVE_PHD"/>
</dbReference>
<keyword evidence="7 12" id="KW-0863">Zinc-finger</keyword>
<keyword evidence="10" id="KW-0010">Activator</keyword>
<feature type="compositionally biased region" description="Low complexity" evidence="13">
    <location>
        <begin position="359"/>
        <end position="371"/>
    </location>
</feature>
<evidence type="ECO:0000313" key="17">
    <source>
        <dbReference type="Proteomes" id="UP001211065"/>
    </source>
</evidence>
<keyword evidence="6" id="KW-0732">Signal</keyword>
<feature type="non-terminal residue" evidence="16">
    <location>
        <position position="1"/>
    </location>
</feature>
<evidence type="ECO:0000256" key="4">
    <source>
        <dbReference type="ARBA" id="ARBA00022553"/>
    </source>
</evidence>
<dbReference type="CDD" id="cd15502">
    <property type="entry name" value="PHD_Phf1p_Phf2p_like"/>
    <property type="match status" value="1"/>
</dbReference>
<comment type="subcellular location">
    <subcellularLocation>
        <location evidence="1">Cell membrane</location>
    </subcellularLocation>
</comment>
<dbReference type="InterPro" id="IPR036388">
    <property type="entry name" value="WH-like_DNA-bd_sf"/>
</dbReference>
<keyword evidence="9" id="KW-0472">Membrane</keyword>
<dbReference type="GO" id="GO:0000786">
    <property type="term" value="C:nucleosome"/>
    <property type="evidence" value="ECO:0007669"/>
    <property type="project" value="InterPro"/>
</dbReference>
<dbReference type="Pfam" id="PF02608">
    <property type="entry name" value="Bmp"/>
    <property type="match status" value="1"/>
</dbReference>
<dbReference type="Gene3D" id="1.10.10.10">
    <property type="entry name" value="Winged helix-like DNA-binding domain superfamily/Winged helix DNA-binding domain"/>
    <property type="match status" value="1"/>
</dbReference>
<evidence type="ECO:0000256" key="5">
    <source>
        <dbReference type="ARBA" id="ARBA00022723"/>
    </source>
</evidence>
<evidence type="ECO:0000259" key="15">
    <source>
        <dbReference type="PROSITE" id="PS51504"/>
    </source>
</evidence>
<dbReference type="PROSITE" id="PS50016">
    <property type="entry name" value="ZF_PHD_2"/>
    <property type="match status" value="1"/>
</dbReference>
<organism evidence="16 17">
    <name type="scientific">Clydaea vesicula</name>
    <dbReference type="NCBI Taxonomy" id="447962"/>
    <lineage>
        <taxon>Eukaryota</taxon>
        <taxon>Fungi</taxon>
        <taxon>Fungi incertae sedis</taxon>
        <taxon>Chytridiomycota</taxon>
        <taxon>Chytridiomycota incertae sedis</taxon>
        <taxon>Chytridiomycetes</taxon>
        <taxon>Lobulomycetales</taxon>
        <taxon>Lobulomycetaceae</taxon>
        <taxon>Clydaea</taxon>
    </lineage>
</organism>
<dbReference type="PROSITE" id="PS51504">
    <property type="entry name" value="H15"/>
    <property type="match status" value="1"/>
</dbReference>
<name>A0AAD5TZF5_9FUNG</name>
<proteinExistence type="predicted"/>
<feature type="compositionally biased region" description="Polar residues" evidence="13">
    <location>
        <begin position="464"/>
        <end position="486"/>
    </location>
</feature>
<keyword evidence="8" id="KW-0862">Zinc</keyword>
<gene>
    <name evidence="16" type="ORF">HK099_000377</name>
</gene>
<dbReference type="PANTHER" id="PTHR34296:SF2">
    <property type="entry name" value="ABC TRANSPORTER GUANOSINE-BINDING PROTEIN NUPN"/>
    <property type="match status" value="1"/>
</dbReference>
<dbReference type="AlphaFoldDB" id="A0AAD5TZF5"/>
<feature type="domain" description="PHD-type" evidence="14">
    <location>
        <begin position="589"/>
        <end position="645"/>
    </location>
</feature>
<evidence type="ECO:0000256" key="10">
    <source>
        <dbReference type="ARBA" id="ARBA00023159"/>
    </source>
</evidence>
<keyword evidence="17" id="KW-1185">Reference proteome</keyword>
<feature type="non-terminal residue" evidence="16">
    <location>
        <position position="1219"/>
    </location>
</feature>
<evidence type="ECO:0000256" key="7">
    <source>
        <dbReference type="ARBA" id="ARBA00022771"/>
    </source>
</evidence>
<keyword evidence="5" id="KW-0479">Metal-binding</keyword>
<comment type="caution">
    <text evidence="16">The sequence shown here is derived from an EMBL/GenBank/DDBJ whole genome shotgun (WGS) entry which is preliminary data.</text>
</comment>
<keyword evidence="4" id="KW-0597">Phosphoprotein</keyword>
<dbReference type="Gene3D" id="3.30.40.10">
    <property type="entry name" value="Zinc/RING finger domain, C3HC4 (zinc finger)"/>
    <property type="match status" value="1"/>
</dbReference>
<dbReference type="InterPro" id="IPR036390">
    <property type="entry name" value="WH_DNA-bd_sf"/>
</dbReference>
<dbReference type="SUPFAM" id="SSF46785">
    <property type="entry name" value="Winged helix' DNA-binding domain"/>
    <property type="match status" value="1"/>
</dbReference>
<evidence type="ECO:0000256" key="1">
    <source>
        <dbReference type="ARBA" id="ARBA00004236"/>
    </source>
</evidence>
<accession>A0AAD5TZF5</accession>
<feature type="compositionally biased region" description="Basic residues" evidence="13">
    <location>
        <begin position="533"/>
        <end position="543"/>
    </location>
</feature>
<feature type="region of interest" description="Disordered" evidence="13">
    <location>
        <begin position="322"/>
        <end position="371"/>
    </location>
</feature>
<dbReference type="SMART" id="SM00249">
    <property type="entry name" value="PHD"/>
    <property type="match status" value="1"/>
</dbReference>
<dbReference type="Gene3D" id="3.40.50.2300">
    <property type="match status" value="2"/>
</dbReference>
<reference evidence="16" key="1">
    <citation type="submission" date="2020-05" db="EMBL/GenBank/DDBJ databases">
        <title>Phylogenomic resolution of chytrid fungi.</title>
        <authorList>
            <person name="Stajich J.E."/>
            <person name="Amses K."/>
            <person name="Simmons R."/>
            <person name="Seto K."/>
            <person name="Myers J."/>
            <person name="Bonds A."/>
            <person name="Quandt C.A."/>
            <person name="Barry K."/>
            <person name="Liu P."/>
            <person name="Grigoriev I."/>
            <person name="Longcore J.E."/>
            <person name="James T.Y."/>
        </authorList>
    </citation>
    <scope>NUCLEOTIDE SEQUENCE</scope>
    <source>
        <strain evidence="16">JEL0476</strain>
    </source>
</reference>
<protein>
    <recommendedName>
        <fullName evidence="2">Histone H1</fullName>
    </recommendedName>
</protein>